<name>A0ABS7Y088_9FLAO</name>
<sequence>MRHNKFLPLYLLFLLVHLSCDRPKCTNNNPVFEENTADSKIYKDELVKQLSLVDQTQLTYWLQDYENVNGDEYLYFYIQGDGLCASLHLKMEHWQKLENVRDKKGSGRFNAEFTNLKFDIKQDSTSTQFVYNTFDRIID</sequence>
<organism evidence="1 2">
    <name type="scientific">Winogradskyella vincentii</name>
    <dbReference type="NCBI Taxonomy" id="2877122"/>
    <lineage>
        <taxon>Bacteria</taxon>
        <taxon>Pseudomonadati</taxon>
        <taxon>Bacteroidota</taxon>
        <taxon>Flavobacteriia</taxon>
        <taxon>Flavobacteriales</taxon>
        <taxon>Flavobacteriaceae</taxon>
        <taxon>Winogradskyella</taxon>
    </lineage>
</organism>
<comment type="caution">
    <text evidence="1">The sequence shown here is derived from an EMBL/GenBank/DDBJ whole genome shotgun (WGS) entry which is preliminary data.</text>
</comment>
<evidence type="ECO:0000313" key="2">
    <source>
        <dbReference type="Proteomes" id="UP001198402"/>
    </source>
</evidence>
<evidence type="ECO:0008006" key="3">
    <source>
        <dbReference type="Google" id="ProtNLM"/>
    </source>
</evidence>
<evidence type="ECO:0000313" key="1">
    <source>
        <dbReference type="EMBL" id="MCA0153323.1"/>
    </source>
</evidence>
<reference evidence="2" key="1">
    <citation type="submission" date="2023-07" db="EMBL/GenBank/DDBJ databases">
        <authorList>
            <person name="Yue Y."/>
        </authorList>
    </citation>
    <scope>NUCLEOTIDE SEQUENCE [LARGE SCALE GENOMIC DNA]</scope>
    <source>
        <strain evidence="2">2Y89</strain>
    </source>
</reference>
<proteinExistence type="predicted"/>
<dbReference type="Proteomes" id="UP001198402">
    <property type="component" value="Unassembled WGS sequence"/>
</dbReference>
<dbReference type="RefSeq" id="WP_224478290.1">
    <property type="nucleotide sequence ID" value="NZ_JAIUJS010000004.1"/>
</dbReference>
<gene>
    <name evidence="1" type="ORF">LBV24_08865</name>
</gene>
<protein>
    <recommendedName>
        <fullName evidence="3">Lipocalin-like domain-containing protein</fullName>
    </recommendedName>
</protein>
<dbReference type="EMBL" id="JAIUJS010000004">
    <property type="protein sequence ID" value="MCA0153323.1"/>
    <property type="molecule type" value="Genomic_DNA"/>
</dbReference>
<keyword evidence="2" id="KW-1185">Reference proteome</keyword>
<accession>A0ABS7Y088</accession>